<gene>
    <name evidence="3" type="ORF">EM808_06485</name>
</gene>
<proteinExistence type="predicted"/>
<organism evidence="3 4">
    <name type="scientific">Niallia taxi</name>
    <dbReference type="NCBI Taxonomy" id="2499688"/>
    <lineage>
        <taxon>Bacteria</taxon>
        <taxon>Bacillati</taxon>
        <taxon>Bacillota</taxon>
        <taxon>Bacilli</taxon>
        <taxon>Bacillales</taxon>
        <taxon>Bacillaceae</taxon>
        <taxon>Niallia</taxon>
    </lineage>
</organism>
<dbReference type="PANTHER" id="PTHR30404:SF0">
    <property type="entry name" value="N-ACETYLMURAMOYL-L-ALANINE AMIDASE AMIC"/>
    <property type="match status" value="1"/>
</dbReference>
<dbReference type="GO" id="GO:0030288">
    <property type="term" value="C:outer membrane-bounded periplasmic space"/>
    <property type="evidence" value="ECO:0007669"/>
    <property type="project" value="TreeGrafter"/>
</dbReference>
<dbReference type="PANTHER" id="PTHR30404">
    <property type="entry name" value="N-ACETYLMURAMOYL-L-ALANINE AMIDASE"/>
    <property type="match status" value="1"/>
</dbReference>
<dbReference type="Proteomes" id="UP000288024">
    <property type="component" value="Unassembled WGS sequence"/>
</dbReference>
<protein>
    <submittedName>
        <fullName evidence="3">N-acetylmuramoyl-L-alanine amidase</fullName>
    </submittedName>
</protein>
<dbReference type="SMART" id="SM00646">
    <property type="entry name" value="Ami_3"/>
    <property type="match status" value="1"/>
</dbReference>
<keyword evidence="1" id="KW-0378">Hydrolase</keyword>
<dbReference type="InterPro" id="IPR050695">
    <property type="entry name" value="N-acetylmuramoyl_amidase_3"/>
</dbReference>
<dbReference type="RefSeq" id="WP_127737373.1">
    <property type="nucleotide sequence ID" value="NZ_CAJCKN010000109.1"/>
</dbReference>
<evidence type="ECO:0000313" key="4">
    <source>
        <dbReference type="Proteomes" id="UP000288024"/>
    </source>
</evidence>
<dbReference type="Pfam" id="PF05036">
    <property type="entry name" value="SPOR"/>
    <property type="match status" value="1"/>
</dbReference>
<dbReference type="EMBL" id="RZTZ01000002">
    <property type="protein sequence ID" value="RVT65152.1"/>
    <property type="molecule type" value="Genomic_DNA"/>
</dbReference>
<dbReference type="Pfam" id="PF01520">
    <property type="entry name" value="Amidase_3"/>
    <property type="match status" value="1"/>
</dbReference>
<dbReference type="Gene3D" id="3.30.70.1070">
    <property type="entry name" value="Sporulation related repeat"/>
    <property type="match status" value="1"/>
</dbReference>
<dbReference type="InterPro" id="IPR007730">
    <property type="entry name" value="SPOR-like_dom"/>
</dbReference>
<evidence type="ECO:0000256" key="1">
    <source>
        <dbReference type="ARBA" id="ARBA00022801"/>
    </source>
</evidence>
<evidence type="ECO:0000259" key="2">
    <source>
        <dbReference type="PROSITE" id="PS51724"/>
    </source>
</evidence>
<sequence length="258" mass="27999">MAKIFIDPGHGGTDSGAVGNGIREKDITLRIGTMVRDMLVSEYEGVTVRMSRTSDETVSLSQRSNAANSWGADYFVSIHVNAGGGTGFESFVYTGTGAPTTTYQTAVHNRVINLTNWGDRGKKQANFHVVRETNMPAILTENGFIDNASDANKLKNASFLSTLARGHAEGIADAFNLKRKETTEDDTLYKVQIGAFRNKTNADSLAAQARRDGFDAAVLLRDNLYKVQIGAFANRANAEAMEDRAKEEGYSTIVLSES</sequence>
<comment type="caution">
    <text evidence="3">The sequence shown here is derived from an EMBL/GenBank/DDBJ whole genome shotgun (WGS) entry which is preliminary data.</text>
</comment>
<dbReference type="CDD" id="cd02696">
    <property type="entry name" value="MurNAc-LAA"/>
    <property type="match status" value="1"/>
</dbReference>
<dbReference type="Gene3D" id="3.40.630.40">
    <property type="entry name" value="Zn-dependent exopeptidases"/>
    <property type="match status" value="1"/>
</dbReference>
<reference evidence="3 4" key="1">
    <citation type="submission" date="2019-01" db="EMBL/GenBank/DDBJ databases">
        <title>Bacillus sp. M5HDSG1-1, whole genome shotgun sequence.</title>
        <authorList>
            <person name="Tuo L."/>
        </authorList>
    </citation>
    <scope>NUCLEOTIDE SEQUENCE [LARGE SCALE GENOMIC DNA]</scope>
    <source>
        <strain evidence="3 4">M5HDSG1-1</strain>
    </source>
</reference>
<dbReference type="SUPFAM" id="SSF53187">
    <property type="entry name" value="Zn-dependent exopeptidases"/>
    <property type="match status" value="1"/>
</dbReference>
<accession>A0A437KDP2</accession>
<dbReference type="GO" id="GO:0042834">
    <property type="term" value="F:peptidoglycan binding"/>
    <property type="evidence" value="ECO:0007669"/>
    <property type="project" value="InterPro"/>
</dbReference>
<keyword evidence="4" id="KW-1185">Reference proteome</keyword>
<dbReference type="InterPro" id="IPR002508">
    <property type="entry name" value="MurNAc-LAA_cat"/>
</dbReference>
<dbReference type="GO" id="GO:0008745">
    <property type="term" value="F:N-acetylmuramoyl-L-alanine amidase activity"/>
    <property type="evidence" value="ECO:0007669"/>
    <property type="project" value="InterPro"/>
</dbReference>
<dbReference type="InterPro" id="IPR036680">
    <property type="entry name" value="SPOR-like_sf"/>
</dbReference>
<dbReference type="AlphaFoldDB" id="A0A437KDP2"/>
<dbReference type="GO" id="GO:0009253">
    <property type="term" value="P:peptidoglycan catabolic process"/>
    <property type="evidence" value="ECO:0007669"/>
    <property type="project" value="InterPro"/>
</dbReference>
<evidence type="ECO:0000313" key="3">
    <source>
        <dbReference type="EMBL" id="RVT65152.1"/>
    </source>
</evidence>
<name>A0A437KDP2_9BACI</name>
<feature type="domain" description="SPOR" evidence="2">
    <location>
        <begin position="183"/>
        <end position="257"/>
    </location>
</feature>
<dbReference type="SUPFAM" id="SSF110997">
    <property type="entry name" value="Sporulation related repeat"/>
    <property type="match status" value="1"/>
</dbReference>
<dbReference type="PROSITE" id="PS51724">
    <property type="entry name" value="SPOR"/>
    <property type="match status" value="1"/>
</dbReference>